<dbReference type="GO" id="GO:0000976">
    <property type="term" value="F:transcription cis-regulatory region binding"/>
    <property type="evidence" value="ECO:0007669"/>
    <property type="project" value="TreeGrafter"/>
</dbReference>
<dbReference type="PATRIC" id="fig|447.4.peg.880"/>
<dbReference type="SUPFAM" id="SSF46785">
    <property type="entry name" value="Winged helix' DNA-binding domain"/>
    <property type="match status" value="1"/>
</dbReference>
<keyword evidence="2" id="KW-0805">Transcription regulation</keyword>
<dbReference type="SUPFAM" id="SSF53850">
    <property type="entry name" value="Periplasmic binding protein-like II"/>
    <property type="match status" value="1"/>
</dbReference>
<feature type="domain" description="HTH lysR-type" evidence="5">
    <location>
        <begin position="3"/>
        <end position="60"/>
    </location>
</feature>
<dbReference type="RefSeq" id="WP_058458507.1">
    <property type="nucleotide sequence ID" value="NZ_CAAAIY010000016.1"/>
</dbReference>
<reference evidence="6 7" key="1">
    <citation type="submission" date="2015-11" db="EMBL/GenBank/DDBJ databases">
        <title>Genomic analysis of 38 Legionella species identifies large and diverse effector repertoires.</title>
        <authorList>
            <person name="Burstein D."/>
            <person name="Amaro F."/>
            <person name="Zusman T."/>
            <person name="Lifshitz Z."/>
            <person name="Cohen O."/>
            <person name="Gilbert J.A."/>
            <person name="Pupko T."/>
            <person name="Shuman H.A."/>
            <person name="Segal G."/>
        </authorList>
    </citation>
    <scope>NUCLEOTIDE SEQUENCE [LARGE SCALE GENOMIC DNA]</scope>
    <source>
        <strain evidence="6 7">WIGA</strain>
    </source>
</reference>
<evidence type="ECO:0000259" key="5">
    <source>
        <dbReference type="PROSITE" id="PS50931"/>
    </source>
</evidence>
<evidence type="ECO:0000313" key="6">
    <source>
        <dbReference type="EMBL" id="KTC75557.1"/>
    </source>
</evidence>
<keyword evidence="7" id="KW-1185">Reference proteome</keyword>
<dbReference type="STRING" id="447.Lboz_0813"/>
<evidence type="ECO:0000313" key="7">
    <source>
        <dbReference type="Proteomes" id="UP000054695"/>
    </source>
</evidence>
<gene>
    <name evidence="6" type="ORF">Lboz_0813</name>
</gene>
<dbReference type="PROSITE" id="PS50931">
    <property type="entry name" value="HTH_LYSR"/>
    <property type="match status" value="1"/>
</dbReference>
<dbReference type="PRINTS" id="PR00039">
    <property type="entry name" value="HTHLYSR"/>
</dbReference>
<dbReference type="Proteomes" id="UP000054695">
    <property type="component" value="Unassembled WGS sequence"/>
</dbReference>
<dbReference type="Gene3D" id="3.40.190.290">
    <property type="match status" value="1"/>
</dbReference>
<keyword evidence="4" id="KW-0804">Transcription</keyword>
<dbReference type="AlphaFoldDB" id="A0A0W0RX50"/>
<dbReference type="PANTHER" id="PTHR30126:SF22">
    <property type="entry name" value="HTH-TYPE TRANSCRIPTIONAL REGULATOR YHAJ-RELATED"/>
    <property type="match status" value="1"/>
</dbReference>
<evidence type="ECO:0000256" key="4">
    <source>
        <dbReference type="ARBA" id="ARBA00023163"/>
    </source>
</evidence>
<dbReference type="GO" id="GO:0003700">
    <property type="term" value="F:DNA-binding transcription factor activity"/>
    <property type="evidence" value="ECO:0007669"/>
    <property type="project" value="InterPro"/>
</dbReference>
<sequence>MDIDFDALRVFVVVVEYGGFNAATRALFKTQPAITSSIKKLEEQLNLVLFDRSHYRPVLTAEGEKLFCRAQSLIGHWKNISQFAEQLQSEAESDITIAIDIFFPLASLKNLLRHWIYSFPNTQFHFLTESLGGACERLLRNQADLIISENLITKKAVEVIPLRSEFLIAVASPEFIHYYGKQLDDLDTLSECMQVILRDSSQSDFSFGVVEHARRWTVSDVMAKKDIIVAGLGWGRLPLHMITQELADGRLQCLQGNHFDRRLITMGAIRLQKPARGPVAEKLWQDLNNKNIVKFEQ</sequence>
<organism evidence="6 7">
    <name type="scientific">Legionella bozemanae</name>
    <name type="common">Fluoribacter bozemanae</name>
    <dbReference type="NCBI Taxonomy" id="447"/>
    <lineage>
        <taxon>Bacteria</taxon>
        <taxon>Pseudomonadati</taxon>
        <taxon>Pseudomonadota</taxon>
        <taxon>Gammaproteobacteria</taxon>
        <taxon>Legionellales</taxon>
        <taxon>Legionellaceae</taxon>
        <taxon>Legionella</taxon>
    </lineage>
</organism>
<dbReference type="EMBL" id="LNXU01000009">
    <property type="protein sequence ID" value="KTC75557.1"/>
    <property type="molecule type" value="Genomic_DNA"/>
</dbReference>
<proteinExistence type="inferred from homology"/>
<dbReference type="Pfam" id="PF03466">
    <property type="entry name" value="LysR_substrate"/>
    <property type="match status" value="1"/>
</dbReference>
<dbReference type="InterPro" id="IPR036388">
    <property type="entry name" value="WH-like_DNA-bd_sf"/>
</dbReference>
<evidence type="ECO:0000256" key="3">
    <source>
        <dbReference type="ARBA" id="ARBA00023125"/>
    </source>
</evidence>
<name>A0A0W0RX50_LEGBO</name>
<dbReference type="Gene3D" id="1.10.10.10">
    <property type="entry name" value="Winged helix-like DNA-binding domain superfamily/Winged helix DNA-binding domain"/>
    <property type="match status" value="1"/>
</dbReference>
<dbReference type="InterPro" id="IPR000847">
    <property type="entry name" value="LysR_HTH_N"/>
</dbReference>
<protein>
    <submittedName>
        <fullName evidence="6">LysR family transporter transcriptional regulator</fullName>
    </submittedName>
</protein>
<evidence type="ECO:0000256" key="1">
    <source>
        <dbReference type="ARBA" id="ARBA00009437"/>
    </source>
</evidence>
<comment type="similarity">
    <text evidence="1">Belongs to the LysR transcriptional regulatory family.</text>
</comment>
<accession>A0A0W0RX50</accession>
<dbReference type="Pfam" id="PF00126">
    <property type="entry name" value="HTH_1"/>
    <property type="match status" value="1"/>
</dbReference>
<comment type="caution">
    <text evidence="6">The sequence shown here is derived from an EMBL/GenBank/DDBJ whole genome shotgun (WGS) entry which is preliminary data.</text>
</comment>
<evidence type="ECO:0000256" key="2">
    <source>
        <dbReference type="ARBA" id="ARBA00023015"/>
    </source>
</evidence>
<dbReference type="PANTHER" id="PTHR30126">
    <property type="entry name" value="HTH-TYPE TRANSCRIPTIONAL REGULATOR"/>
    <property type="match status" value="1"/>
</dbReference>
<dbReference type="InterPro" id="IPR005119">
    <property type="entry name" value="LysR_subst-bd"/>
</dbReference>
<dbReference type="InterPro" id="IPR036390">
    <property type="entry name" value="WH_DNA-bd_sf"/>
</dbReference>
<keyword evidence="3" id="KW-0238">DNA-binding</keyword>
<dbReference type="OrthoDB" id="9786526at2"/>